<feature type="transmembrane region" description="Helical" evidence="8">
    <location>
        <begin position="408"/>
        <end position="427"/>
    </location>
</feature>
<evidence type="ECO:0000313" key="11">
    <source>
        <dbReference type="Proteomes" id="UP001210130"/>
    </source>
</evidence>
<evidence type="ECO:0000256" key="1">
    <source>
        <dbReference type="ARBA" id="ARBA00004651"/>
    </source>
</evidence>
<organism evidence="10 11">
    <name type="scientific">Klebsiella electrica</name>
    <dbReference type="NCBI Taxonomy" id="1259973"/>
    <lineage>
        <taxon>Bacteria</taxon>
        <taxon>Pseudomonadati</taxon>
        <taxon>Pseudomonadota</taxon>
        <taxon>Gammaproteobacteria</taxon>
        <taxon>Enterobacterales</taxon>
        <taxon>Enterobacteriaceae</taxon>
        <taxon>Klebsiella/Raoultella group</taxon>
        <taxon>Klebsiella</taxon>
    </lineage>
</organism>
<dbReference type="InterPro" id="IPR036721">
    <property type="entry name" value="RCK_C_sf"/>
</dbReference>
<feature type="transmembrane region" description="Helical" evidence="8">
    <location>
        <begin position="147"/>
        <end position="174"/>
    </location>
</feature>
<dbReference type="InterPro" id="IPR006512">
    <property type="entry name" value="YidE_YbjL"/>
</dbReference>
<name>A0AAJ5QPK8_9ENTR</name>
<evidence type="ECO:0000256" key="7">
    <source>
        <dbReference type="ARBA" id="ARBA00023136"/>
    </source>
</evidence>
<evidence type="ECO:0000256" key="4">
    <source>
        <dbReference type="ARBA" id="ARBA00022475"/>
    </source>
</evidence>
<accession>A0AAJ5QPK8</accession>
<keyword evidence="11" id="KW-1185">Reference proteome</keyword>
<feature type="domain" description="YidE/YbjL duplication" evidence="9">
    <location>
        <begin position="16"/>
        <end position="172"/>
    </location>
</feature>
<keyword evidence="5 8" id="KW-0812">Transmembrane</keyword>
<dbReference type="SUPFAM" id="SSF116726">
    <property type="entry name" value="TrkA C-terminal domain-like"/>
    <property type="match status" value="1"/>
</dbReference>
<reference evidence="10 11" key="1">
    <citation type="journal article" date="2023" name="Microbiol. Resour. Announc.">
        <title>Complete Genome Sequence of the First Colistin-Resistant Raoultella electrica Strain.</title>
        <authorList>
            <person name="Aldeia C."/>
            <person name="Campos-Madueno E.I."/>
            <person name="Sendi P."/>
            <person name="Endimiani A."/>
        </authorList>
    </citation>
    <scope>NUCLEOTIDE SEQUENCE [LARGE SCALE GENOMIC DNA]</scope>
    <source>
        <strain evidence="10 11">S2-IND-01-C</strain>
    </source>
</reference>
<dbReference type="GO" id="GO:0006813">
    <property type="term" value="P:potassium ion transport"/>
    <property type="evidence" value="ECO:0007669"/>
    <property type="project" value="InterPro"/>
</dbReference>
<evidence type="ECO:0000256" key="5">
    <source>
        <dbReference type="ARBA" id="ARBA00022692"/>
    </source>
</evidence>
<dbReference type="NCBIfam" id="TIGR01625">
    <property type="entry name" value="YidE_YbjL_dupl"/>
    <property type="match status" value="1"/>
</dbReference>
<dbReference type="Proteomes" id="UP001210130">
    <property type="component" value="Chromosome"/>
</dbReference>
<feature type="transmembrane region" description="Helical" evidence="8">
    <location>
        <begin position="89"/>
        <end position="109"/>
    </location>
</feature>
<dbReference type="PANTHER" id="PTHR30445">
    <property type="entry name" value="K(+)_H(+) ANTIPORTER SUBUNIT KHTT"/>
    <property type="match status" value="1"/>
</dbReference>
<feature type="transmembrane region" description="Helical" evidence="8">
    <location>
        <begin position="12"/>
        <end position="28"/>
    </location>
</feature>
<evidence type="ECO:0000256" key="6">
    <source>
        <dbReference type="ARBA" id="ARBA00022989"/>
    </source>
</evidence>
<evidence type="ECO:0000313" key="10">
    <source>
        <dbReference type="EMBL" id="WBW59276.1"/>
    </source>
</evidence>
<evidence type="ECO:0000256" key="2">
    <source>
        <dbReference type="ARBA" id="ARBA00009854"/>
    </source>
</evidence>
<feature type="transmembrane region" description="Helical" evidence="8">
    <location>
        <begin position="531"/>
        <end position="553"/>
    </location>
</feature>
<protein>
    <recommendedName>
        <fullName evidence="9">YidE/YbjL duplication domain-containing protein</fullName>
    </recommendedName>
</protein>
<feature type="transmembrane region" description="Helical" evidence="8">
    <location>
        <begin position="34"/>
        <end position="52"/>
    </location>
</feature>
<feature type="transmembrane region" description="Helical" evidence="8">
    <location>
        <begin position="382"/>
        <end position="402"/>
    </location>
</feature>
<feature type="transmembrane region" description="Helical" evidence="8">
    <location>
        <begin position="470"/>
        <end position="492"/>
    </location>
</feature>
<sequence>MQYIMTLFHQYPEVAIYLTMALGFWFGALKFGKFSLGVVTSTLIAGLLIGQFHITIPTVMQAMFFDMFLFAVGYSVGPQFIRAIRSDGLPQVIFTVIVCLSGLGTAILIGKGLHYGGPMTAGLLAGGYTNSTVLGVASSLVHQNKDVSSAAIALIPVAYAVTYPFGTAGSAWFLSSFAPKLLGINLVEACKDYEKQHGTTKIRNSAYRAYTTRSYKLTNQKLWHKSVNEVEADFGHEFTIRRMRPDDKTKAVECDAATSLLPNAIISISGPLATIVKYQADFGLEIKDENLLDYAIEELDIVVLEKNYLGKKLGDLIAECFGTPGHGLFLTGLTRADVRAEPNMSLSLQRGDVLSVRGPNKDVDKLAAKLGYADRPNENSDMAFMSFGIVVGCILGAITLHIHGIPLSLGTSVGAIVAGIVCGYLRATRRTFGRIPGPAIWVFNNLGLNGFIAIIGLNAASSFIAGLQNYGLALFISGIIVTLVPLIVGVLLGKYVFKFHPGILFGVCAGARSTTAALGALESAAQSHVPAIGYTIGYAVSRLVMAILTILLLNVF</sequence>
<gene>
    <name evidence="10" type="ORF">OR613_14605</name>
</gene>
<feature type="transmembrane region" description="Helical" evidence="8">
    <location>
        <begin position="59"/>
        <end position="77"/>
    </location>
</feature>
<dbReference type="EMBL" id="CP112887">
    <property type="protein sequence ID" value="WBW59276.1"/>
    <property type="molecule type" value="Genomic_DNA"/>
</dbReference>
<evidence type="ECO:0000259" key="9">
    <source>
        <dbReference type="Pfam" id="PF06826"/>
    </source>
</evidence>
<proteinExistence type="inferred from homology"/>
<keyword evidence="3" id="KW-0813">Transport</keyword>
<dbReference type="RefSeq" id="WP_131050087.1">
    <property type="nucleotide sequence ID" value="NZ_CP112887.1"/>
</dbReference>
<dbReference type="AlphaFoldDB" id="A0AAJ5QPK8"/>
<keyword evidence="6 8" id="KW-1133">Transmembrane helix</keyword>
<dbReference type="PANTHER" id="PTHR30445:SF9">
    <property type="match status" value="1"/>
</dbReference>
<feature type="transmembrane region" description="Helical" evidence="8">
    <location>
        <begin position="439"/>
        <end position="464"/>
    </location>
</feature>
<keyword evidence="7 8" id="KW-0472">Membrane</keyword>
<evidence type="ECO:0000256" key="3">
    <source>
        <dbReference type="ARBA" id="ARBA00022448"/>
    </source>
</evidence>
<dbReference type="Pfam" id="PF06826">
    <property type="entry name" value="Asp-Al_Ex"/>
    <property type="match status" value="2"/>
</dbReference>
<feature type="transmembrane region" description="Helical" evidence="8">
    <location>
        <begin position="121"/>
        <end position="141"/>
    </location>
</feature>
<comment type="subcellular location">
    <subcellularLocation>
        <location evidence="1">Cell membrane</location>
        <topology evidence="1">Multi-pass membrane protein</topology>
    </subcellularLocation>
</comment>
<feature type="domain" description="YidE/YbjL duplication" evidence="9">
    <location>
        <begin position="385"/>
        <end position="552"/>
    </location>
</feature>
<dbReference type="InterPro" id="IPR050144">
    <property type="entry name" value="AAE_transporter"/>
</dbReference>
<keyword evidence="4" id="KW-1003">Cell membrane</keyword>
<feature type="transmembrane region" description="Helical" evidence="8">
    <location>
        <begin position="504"/>
        <end position="525"/>
    </location>
</feature>
<comment type="similarity">
    <text evidence="2">Belongs to the AAE transporter (TC 2.A.81) family.</text>
</comment>
<evidence type="ECO:0000256" key="8">
    <source>
        <dbReference type="SAM" id="Phobius"/>
    </source>
</evidence>
<dbReference type="GO" id="GO:0005886">
    <property type="term" value="C:plasma membrane"/>
    <property type="evidence" value="ECO:0007669"/>
    <property type="project" value="UniProtKB-SubCell"/>
</dbReference>